<protein>
    <submittedName>
        <fullName evidence="2">Uncharacterized protein</fullName>
    </submittedName>
</protein>
<organism evidence="1 2">
    <name type="scientific">Romanomermis culicivorax</name>
    <name type="common">Nematode worm</name>
    <dbReference type="NCBI Taxonomy" id="13658"/>
    <lineage>
        <taxon>Eukaryota</taxon>
        <taxon>Metazoa</taxon>
        <taxon>Ecdysozoa</taxon>
        <taxon>Nematoda</taxon>
        <taxon>Enoplea</taxon>
        <taxon>Dorylaimia</taxon>
        <taxon>Mermithida</taxon>
        <taxon>Mermithoidea</taxon>
        <taxon>Mermithidae</taxon>
        <taxon>Romanomermis</taxon>
    </lineage>
</organism>
<dbReference type="AlphaFoldDB" id="A0A915KDG4"/>
<reference evidence="2" key="1">
    <citation type="submission" date="2022-11" db="UniProtKB">
        <authorList>
            <consortium name="WormBaseParasite"/>
        </authorList>
    </citation>
    <scope>IDENTIFICATION</scope>
</reference>
<sequence length="38" mass="4599">MLEGSDCNNFELETIVNKKLILRRRNRRIDMRANRPII</sequence>
<dbReference type="Proteomes" id="UP000887565">
    <property type="component" value="Unplaced"/>
</dbReference>
<keyword evidence="1" id="KW-1185">Reference proteome</keyword>
<evidence type="ECO:0000313" key="2">
    <source>
        <dbReference type="WBParaSite" id="nRc.2.0.1.t36106-RA"/>
    </source>
</evidence>
<accession>A0A915KDG4</accession>
<evidence type="ECO:0000313" key="1">
    <source>
        <dbReference type="Proteomes" id="UP000887565"/>
    </source>
</evidence>
<dbReference type="WBParaSite" id="nRc.2.0.1.t36106-RA">
    <property type="protein sequence ID" value="nRc.2.0.1.t36106-RA"/>
    <property type="gene ID" value="nRc.2.0.1.g36106"/>
</dbReference>
<proteinExistence type="predicted"/>
<name>A0A915KDG4_ROMCU</name>